<dbReference type="OrthoDB" id="2102561at2759"/>
<proteinExistence type="inferred from homology"/>
<keyword evidence="2" id="KW-0521">NADP</keyword>
<dbReference type="GO" id="GO:0000140">
    <property type="term" value="F:acylglycerone-phosphate reductase (NADP+) activity"/>
    <property type="evidence" value="ECO:0007669"/>
    <property type="project" value="TreeGrafter"/>
</dbReference>
<dbReference type="CDD" id="cd05374">
    <property type="entry name" value="17beta-HSD-like_SDR_c"/>
    <property type="match status" value="1"/>
</dbReference>
<dbReference type="GO" id="GO:0004806">
    <property type="term" value="F:triacylglycerol lipase activity"/>
    <property type="evidence" value="ECO:0007669"/>
    <property type="project" value="TreeGrafter"/>
</dbReference>
<dbReference type="GO" id="GO:0005783">
    <property type="term" value="C:endoplasmic reticulum"/>
    <property type="evidence" value="ECO:0007669"/>
    <property type="project" value="TreeGrafter"/>
</dbReference>
<protein>
    <recommendedName>
        <fullName evidence="7">NADPH-dependent 1-acyldihydroxyacetone phosphate reductase</fullName>
    </recommendedName>
</protein>
<keyword evidence="3" id="KW-0560">Oxidoreductase</keyword>
<dbReference type="Gene3D" id="3.40.50.720">
    <property type="entry name" value="NAD(P)-binding Rossmann-like Domain"/>
    <property type="match status" value="1"/>
</dbReference>
<evidence type="ECO:0000313" key="6">
    <source>
        <dbReference type="Proteomes" id="UP000094385"/>
    </source>
</evidence>
<evidence type="ECO:0000256" key="4">
    <source>
        <dbReference type="RuleBase" id="RU000363"/>
    </source>
</evidence>
<sequence>MDLKSVLITGCSDGGIGSALAHAFQSRGLHVFATARTLSKMSQLAQLSNVTLITLDVTKFSSIASAVEIVKSKTGGTLDYLVNNSGVGYVTPTLDIDIELAKGLFDVNVWGVLAVTQAFAPLVIAANGSIVNISSAGGCLYPPWLSVYTASKAALTTLSETLRLEMAPFGVKVLTVVTGTVESNFFENTPEYKLPSTSRYKSIEARIATRARGEDYQSRMNAQKYAHRVVNDVLQSANGKIYRGKMASIVRYASAYLPTFVLDWLLLKQTGLDTFPTAGALKD</sequence>
<comment type="similarity">
    <text evidence="1 4">Belongs to the short-chain dehydrogenases/reductases (SDR) family.</text>
</comment>
<dbReference type="InterPro" id="IPR002347">
    <property type="entry name" value="SDR_fam"/>
</dbReference>
<dbReference type="PANTHER" id="PTHR44169:SF6">
    <property type="entry name" value="NADPH-DEPENDENT 1-ACYLDIHYDROXYACETONE PHOSPHATE REDUCTASE"/>
    <property type="match status" value="1"/>
</dbReference>
<dbReference type="AlphaFoldDB" id="A0A1E3Q565"/>
<organism evidence="5 6">
    <name type="scientific">Lipomyces starkeyi NRRL Y-11557</name>
    <dbReference type="NCBI Taxonomy" id="675824"/>
    <lineage>
        <taxon>Eukaryota</taxon>
        <taxon>Fungi</taxon>
        <taxon>Dikarya</taxon>
        <taxon>Ascomycota</taxon>
        <taxon>Saccharomycotina</taxon>
        <taxon>Lipomycetes</taxon>
        <taxon>Lipomycetales</taxon>
        <taxon>Lipomycetaceae</taxon>
        <taxon>Lipomyces</taxon>
    </lineage>
</organism>
<dbReference type="PROSITE" id="PS00061">
    <property type="entry name" value="ADH_SHORT"/>
    <property type="match status" value="1"/>
</dbReference>
<dbReference type="EMBL" id="KV454296">
    <property type="protein sequence ID" value="ODQ72282.1"/>
    <property type="molecule type" value="Genomic_DNA"/>
</dbReference>
<accession>A0A1E3Q565</accession>
<evidence type="ECO:0008006" key="7">
    <source>
        <dbReference type="Google" id="ProtNLM"/>
    </source>
</evidence>
<gene>
    <name evidence="5" type="ORF">LIPSTDRAFT_4622</name>
</gene>
<evidence type="ECO:0000256" key="2">
    <source>
        <dbReference type="ARBA" id="ARBA00022857"/>
    </source>
</evidence>
<reference evidence="5 6" key="1">
    <citation type="journal article" date="2016" name="Proc. Natl. Acad. Sci. U.S.A.">
        <title>Comparative genomics of biotechnologically important yeasts.</title>
        <authorList>
            <person name="Riley R."/>
            <person name="Haridas S."/>
            <person name="Wolfe K.H."/>
            <person name="Lopes M.R."/>
            <person name="Hittinger C.T."/>
            <person name="Goeker M."/>
            <person name="Salamov A.A."/>
            <person name="Wisecaver J.H."/>
            <person name="Long T.M."/>
            <person name="Calvey C.H."/>
            <person name="Aerts A.L."/>
            <person name="Barry K.W."/>
            <person name="Choi C."/>
            <person name="Clum A."/>
            <person name="Coughlan A.Y."/>
            <person name="Deshpande S."/>
            <person name="Douglass A.P."/>
            <person name="Hanson S.J."/>
            <person name="Klenk H.-P."/>
            <person name="LaButti K.M."/>
            <person name="Lapidus A."/>
            <person name="Lindquist E.A."/>
            <person name="Lipzen A.M."/>
            <person name="Meier-Kolthoff J.P."/>
            <person name="Ohm R.A."/>
            <person name="Otillar R.P."/>
            <person name="Pangilinan J.L."/>
            <person name="Peng Y."/>
            <person name="Rokas A."/>
            <person name="Rosa C.A."/>
            <person name="Scheuner C."/>
            <person name="Sibirny A.A."/>
            <person name="Slot J.C."/>
            <person name="Stielow J.B."/>
            <person name="Sun H."/>
            <person name="Kurtzman C.P."/>
            <person name="Blackwell M."/>
            <person name="Grigoriev I.V."/>
            <person name="Jeffries T.W."/>
        </authorList>
    </citation>
    <scope>NUCLEOTIDE SEQUENCE [LARGE SCALE GENOMIC DNA]</scope>
    <source>
        <strain evidence="5 6">NRRL Y-11557</strain>
    </source>
</reference>
<name>A0A1E3Q565_LIPST</name>
<keyword evidence="6" id="KW-1185">Reference proteome</keyword>
<dbReference type="FunFam" id="3.40.50.720:FF:000261">
    <property type="entry name" value="NADPH-dependent 1-acyldihydroxyacetone phosphate reductase"/>
    <property type="match status" value="1"/>
</dbReference>
<evidence type="ECO:0000256" key="3">
    <source>
        <dbReference type="ARBA" id="ARBA00023002"/>
    </source>
</evidence>
<evidence type="ECO:0000313" key="5">
    <source>
        <dbReference type="EMBL" id="ODQ72282.1"/>
    </source>
</evidence>
<dbReference type="InterPro" id="IPR036291">
    <property type="entry name" value="NAD(P)-bd_dom_sf"/>
</dbReference>
<dbReference type="GO" id="GO:0019433">
    <property type="term" value="P:triglyceride catabolic process"/>
    <property type="evidence" value="ECO:0007669"/>
    <property type="project" value="TreeGrafter"/>
</dbReference>
<dbReference type="GO" id="GO:0005811">
    <property type="term" value="C:lipid droplet"/>
    <property type="evidence" value="ECO:0007669"/>
    <property type="project" value="TreeGrafter"/>
</dbReference>
<dbReference type="Proteomes" id="UP000094385">
    <property type="component" value="Unassembled WGS sequence"/>
</dbReference>
<dbReference type="GO" id="GO:0006654">
    <property type="term" value="P:phosphatidic acid biosynthetic process"/>
    <property type="evidence" value="ECO:0007669"/>
    <property type="project" value="TreeGrafter"/>
</dbReference>
<dbReference type="PRINTS" id="PR00080">
    <property type="entry name" value="SDRFAMILY"/>
</dbReference>
<dbReference type="InterPro" id="IPR020904">
    <property type="entry name" value="Sc_DH/Rdtase_CS"/>
</dbReference>
<dbReference type="PANTHER" id="PTHR44169">
    <property type="entry name" value="NADPH-DEPENDENT 1-ACYLDIHYDROXYACETONE PHOSPHATE REDUCTASE"/>
    <property type="match status" value="1"/>
</dbReference>
<dbReference type="PRINTS" id="PR00081">
    <property type="entry name" value="GDHRDH"/>
</dbReference>
<dbReference type="STRING" id="675824.A0A1E3Q565"/>
<dbReference type="SUPFAM" id="SSF51735">
    <property type="entry name" value="NAD(P)-binding Rossmann-fold domains"/>
    <property type="match status" value="1"/>
</dbReference>
<evidence type="ECO:0000256" key="1">
    <source>
        <dbReference type="ARBA" id="ARBA00006484"/>
    </source>
</evidence>
<dbReference type="Pfam" id="PF00106">
    <property type="entry name" value="adh_short"/>
    <property type="match status" value="1"/>
</dbReference>